<comment type="similarity">
    <text evidence="7">Belongs to the ferrochelatase family.</text>
</comment>
<comment type="pathway">
    <text evidence="1 7">Porphyrin-containing compound metabolism; protoheme biosynthesis.</text>
</comment>
<gene>
    <name evidence="8" type="primary">hemH</name>
    <name evidence="8" type="ORF">ACFQ41_13015</name>
</gene>
<sequence>LSDSRVIDMPRWQWLPILNLMILPNRPKHSAEMYQMIWSNESGSPLLHYTQLQASQLQARLGASYQVRYAMSYSDPDIATQLTAFETDKIDDLTIIPLYPQYSTTTVGSVMDDINRFYFRRIKIPTLHLISDFCTHPTYIKVMAEKIKRYWDTGQYDQIVFTYHGIPKRYTQKGDPYATRCYLTTDLIMDQLGNLPHLLSFQSKFGPGEWLTPSTADIMVKLPHQGIKNVLVVAPSFVADCLETSYELGIENYQHFIENGGHRFVTVPS</sequence>
<dbReference type="InterPro" id="IPR019772">
    <property type="entry name" value="Ferrochelatase_AS"/>
</dbReference>
<name>A0ABW4BM57_9LACO</name>
<comment type="function">
    <text evidence="7">Involved in coproporphyrin-dependent heme b biosynthesis. Catalyzes the insertion of ferrous iron into coproporphyrin III to form Fe-coproporphyrin III.</text>
</comment>
<dbReference type="CDD" id="cd03411">
    <property type="entry name" value="Ferrochelatase_N"/>
    <property type="match status" value="1"/>
</dbReference>
<evidence type="ECO:0000256" key="4">
    <source>
        <dbReference type="ARBA" id="ARBA00023239"/>
    </source>
</evidence>
<evidence type="ECO:0000256" key="1">
    <source>
        <dbReference type="ARBA" id="ARBA00004744"/>
    </source>
</evidence>
<evidence type="ECO:0000256" key="7">
    <source>
        <dbReference type="RuleBase" id="RU000607"/>
    </source>
</evidence>
<dbReference type="EMBL" id="JBHTOA010000056">
    <property type="protein sequence ID" value="MFD1400207.1"/>
    <property type="molecule type" value="Genomic_DNA"/>
</dbReference>
<keyword evidence="2 7" id="KW-0408">Iron</keyword>
<dbReference type="PROSITE" id="PS00534">
    <property type="entry name" value="FERROCHELATASE"/>
    <property type="match status" value="1"/>
</dbReference>
<dbReference type="InterPro" id="IPR001015">
    <property type="entry name" value="Ferrochelatase"/>
</dbReference>
<keyword evidence="5 7" id="KW-0627">Porphyrin biosynthesis</keyword>
<reference evidence="9" key="1">
    <citation type="journal article" date="2019" name="Int. J. Syst. Evol. Microbiol.">
        <title>The Global Catalogue of Microorganisms (GCM) 10K type strain sequencing project: providing services to taxonomists for standard genome sequencing and annotation.</title>
        <authorList>
            <consortium name="The Broad Institute Genomics Platform"/>
            <consortium name="The Broad Institute Genome Sequencing Center for Infectious Disease"/>
            <person name="Wu L."/>
            <person name="Ma J."/>
        </authorList>
    </citation>
    <scope>NUCLEOTIDE SEQUENCE [LARGE SCALE GENOMIC DNA]</scope>
    <source>
        <strain evidence="9">CCM 9110</strain>
    </source>
</reference>
<comment type="subcellular location">
    <subcellularLocation>
        <location evidence="7">Cytoplasm</location>
    </subcellularLocation>
</comment>
<feature type="non-terminal residue" evidence="8">
    <location>
        <position position="1"/>
    </location>
</feature>
<accession>A0ABW4BM57</accession>
<evidence type="ECO:0000256" key="3">
    <source>
        <dbReference type="ARBA" id="ARBA00023133"/>
    </source>
</evidence>
<dbReference type="PANTHER" id="PTHR11108">
    <property type="entry name" value="FERROCHELATASE"/>
    <property type="match status" value="1"/>
</dbReference>
<dbReference type="EC" id="4.99.1.9" evidence="7"/>
<evidence type="ECO:0000256" key="5">
    <source>
        <dbReference type="ARBA" id="ARBA00023244"/>
    </source>
</evidence>
<proteinExistence type="inferred from homology"/>
<evidence type="ECO:0000256" key="2">
    <source>
        <dbReference type="ARBA" id="ARBA00023004"/>
    </source>
</evidence>
<dbReference type="InterPro" id="IPR033644">
    <property type="entry name" value="Ferrochelatase_C"/>
</dbReference>
<organism evidence="8 9">
    <name type="scientific">Lacticaseibacillus suilingensis</name>
    <dbReference type="NCBI Taxonomy" id="2799577"/>
    <lineage>
        <taxon>Bacteria</taxon>
        <taxon>Bacillati</taxon>
        <taxon>Bacillota</taxon>
        <taxon>Bacilli</taxon>
        <taxon>Lactobacillales</taxon>
        <taxon>Lactobacillaceae</taxon>
        <taxon>Lacticaseibacillus</taxon>
    </lineage>
</organism>
<dbReference type="Pfam" id="PF00762">
    <property type="entry name" value="Ferrochelatase"/>
    <property type="match status" value="1"/>
</dbReference>
<dbReference type="PANTHER" id="PTHR11108:SF1">
    <property type="entry name" value="FERROCHELATASE, MITOCHONDRIAL"/>
    <property type="match status" value="1"/>
</dbReference>
<dbReference type="RefSeq" id="WP_379891057.1">
    <property type="nucleotide sequence ID" value="NZ_JBHTOA010000056.1"/>
</dbReference>
<dbReference type="NCBIfam" id="TIGR00109">
    <property type="entry name" value="hemH"/>
    <property type="match status" value="1"/>
</dbReference>
<evidence type="ECO:0000256" key="6">
    <source>
        <dbReference type="ARBA" id="ARBA00024536"/>
    </source>
</evidence>
<comment type="caution">
    <text evidence="8">The sequence shown here is derived from an EMBL/GenBank/DDBJ whole genome shotgun (WGS) entry which is preliminary data.</text>
</comment>
<dbReference type="Proteomes" id="UP001597199">
    <property type="component" value="Unassembled WGS sequence"/>
</dbReference>
<dbReference type="SUPFAM" id="SSF53800">
    <property type="entry name" value="Chelatase"/>
    <property type="match status" value="1"/>
</dbReference>
<dbReference type="CDD" id="cd00419">
    <property type="entry name" value="Ferrochelatase_C"/>
    <property type="match status" value="1"/>
</dbReference>
<comment type="catalytic activity">
    <reaction evidence="6">
        <text>Fe-coproporphyrin III + 2 H(+) = coproporphyrin III + Fe(2+)</text>
        <dbReference type="Rhea" id="RHEA:49572"/>
        <dbReference type="ChEBI" id="CHEBI:15378"/>
        <dbReference type="ChEBI" id="CHEBI:29033"/>
        <dbReference type="ChEBI" id="CHEBI:68438"/>
        <dbReference type="ChEBI" id="CHEBI:131725"/>
        <dbReference type="EC" id="4.99.1.9"/>
    </reaction>
    <physiologicalReaction direction="right-to-left" evidence="6">
        <dbReference type="Rhea" id="RHEA:49574"/>
    </physiologicalReaction>
</comment>
<evidence type="ECO:0000313" key="8">
    <source>
        <dbReference type="EMBL" id="MFD1400207.1"/>
    </source>
</evidence>
<feature type="non-terminal residue" evidence="8">
    <location>
        <position position="269"/>
    </location>
</feature>
<evidence type="ECO:0000313" key="9">
    <source>
        <dbReference type="Proteomes" id="UP001597199"/>
    </source>
</evidence>
<keyword evidence="4 7" id="KW-0456">Lyase</keyword>
<protein>
    <recommendedName>
        <fullName evidence="7">Ferrochelatase</fullName>
        <ecNumber evidence="7">4.99.1.9</ecNumber>
    </recommendedName>
</protein>
<dbReference type="Gene3D" id="3.40.50.1400">
    <property type="match status" value="2"/>
</dbReference>
<keyword evidence="3 7" id="KW-0350">Heme biosynthesis</keyword>
<dbReference type="InterPro" id="IPR033659">
    <property type="entry name" value="Ferrochelatase_N"/>
</dbReference>
<keyword evidence="7" id="KW-0963">Cytoplasm</keyword>
<keyword evidence="9" id="KW-1185">Reference proteome</keyword>